<dbReference type="InterPro" id="IPR024344">
    <property type="entry name" value="MDMPI_metal-binding"/>
</dbReference>
<feature type="domain" description="Mycothiol-dependent maleylpyruvate isomerase metal-binding" evidence="1">
    <location>
        <begin position="19"/>
        <end position="133"/>
    </location>
</feature>
<accession>A0A516GEZ2</accession>
<sequence length="197" mass="20998">MAPSLTHVSTVIELIPEASRVVTDLPLDGQWSRPTPCSGWTVRDLLNHLTAEHLWAPHLLRGQTLEAVGDRYAGDVLGEDPAGAWRRAIAGSVLAWGQADPAGSVHTSMGQIPVQDYASQMLVDLTVHAWDLARAVGLRPHLVADAVEAALAYEKPRVDGGEVPGIFAAPVATDSESRVDQLVALLGRDPRWAPAAS</sequence>
<dbReference type="AlphaFoldDB" id="A0A516GEZ2"/>
<dbReference type="SUPFAM" id="SSF109854">
    <property type="entry name" value="DinB/YfiT-like putative metalloenzymes"/>
    <property type="match status" value="1"/>
</dbReference>
<evidence type="ECO:0000313" key="3">
    <source>
        <dbReference type="Proteomes" id="UP000315395"/>
    </source>
</evidence>
<proteinExistence type="predicted"/>
<keyword evidence="3" id="KW-1185">Reference proteome</keyword>
<evidence type="ECO:0000259" key="1">
    <source>
        <dbReference type="Pfam" id="PF11716"/>
    </source>
</evidence>
<evidence type="ECO:0000313" key="2">
    <source>
        <dbReference type="EMBL" id="QDO90092.1"/>
    </source>
</evidence>
<protein>
    <submittedName>
        <fullName evidence="2">TIGR03086 family protein</fullName>
    </submittedName>
</protein>
<dbReference type="NCBIfam" id="TIGR03086">
    <property type="entry name" value="TIGR03086 family metal-binding protein"/>
    <property type="match status" value="1"/>
</dbReference>
<name>A0A516GEZ2_9MICO</name>
<dbReference type="InterPro" id="IPR034660">
    <property type="entry name" value="DinB/YfiT-like"/>
</dbReference>
<dbReference type="Pfam" id="PF11716">
    <property type="entry name" value="MDMPI_N"/>
    <property type="match status" value="1"/>
</dbReference>
<dbReference type="EMBL" id="CP041616">
    <property type="protein sequence ID" value="QDO90092.1"/>
    <property type="molecule type" value="Genomic_DNA"/>
</dbReference>
<dbReference type="Gene3D" id="1.20.120.450">
    <property type="entry name" value="dinb family like domain"/>
    <property type="match status" value="1"/>
</dbReference>
<dbReference type="InterPro" id="IPR017517">
    <property type="entry name" value="Maleyloyr_isom"/>
</dbReference>
<dbReference type="GO" id="GO:0046872">
    <property type="term" value="F:metal ion binding"/>
    <property type="evidence" value="ECO:0007669"/>
    <property type="project" value="InterPro"/>
</dbReference>
<dbReference type="KEGG" id="orz:FNH13_18625"/>
<dbReference type="OrthoDB" id="5185819at2"/>
<gene>
    <name evidence="2" type="ORF">FNH13_18625</name>
</gene>
<dbReference type="InterPro" id="IPR017520">
    <property type="entry name" value="CHP03086"/>
</dbReference>
<reference evidence="2 3" key="1">
    <citation type="submission" date="2019-07" db="EMBL/GenBank/DDBJ databases">
        <title>complete genome sequencing of Ornithinimicrobium sp. H23M54.</title>
        <authorList>
            <person name="Bae J.-W."/>
            <person name="Lee S.-Y."/>
        </authorList>
    </citation>
    <scope>NUCLEOTIDE SEQUENCE [LARGE SCALE GENOMIC DNA]</scope>
    <source>
        <strain evidence="2 3">H23M54</strain>
    </source>
</reference>
<dbReference type="Proteomes" id="UP000315395">
    <property type="component" value="Chromosome"/>
</dbReference>
<organism evidence="2 3">
    <name type="scientific">Ornithinimicrobium ciconiae</name>
    <dbReference type="NCBI Taxonomy" id="2594265"/>
    <lineage>
        <taxon>Bacteria</taxon>
        <taxon>Bacillati</taxon>
        <taxon>Actinomycetota</taxon>
        <taxon>Actinomycetes</taxon>
        <taxon>Micrococcales</taxon>
        <taxon>Ornithinimicrobiaceae</taxon>
        <taxon>Ornithinimicrobium</taxon>
    </lineage>
</organism>
<dbReference type="NCBIfam" id="TIGR03083">
    <property type="entry name" value="maleylpyruvate isomerase family mycothiol-dependent enzyme"/>
    <property type="match status" value="1"/>
</dbReference>